<comment type="caution">
    <text evidence="2">The sequence shown here is derived from an EMBL/GenBank/DDBJ whole genome shotgun (WGS) entry which is preliminary data.</text>
</comment>
<dbReference type="OrthoDB" id="1716208at2759"/>
<dbReference type="InParanoid" id="A0A200Q4A4"/>
<keyword evidence="3" id="KW-1185">Reference proteome</keyword>
<evidence type="ECO:0000313" key="3">
    <source>
        <dbReference type="Proteomes" id="UP000195402"/>
    </source>
</evidence>
<dbReference type="PANTHER" id="PTHR33592">
    <property type="entry name" value="TRANSMEMBRANE PROTEIN"/>
    <property type="match status" value="1"/>
</dbReference>
<feature type="region of interest" description="Disordered" evidence="1">
    <location>
        <begin position="39"/>
        <end position="58"/>
    </location>
</feature>
<name>A0A200Q4A4_MACCD</name>
<dbReference type="Proteomes" id="UP000195402">
    <property type="component" value="Unassembled WGS sequence"/>
</dbReference>
<gene>
    <name evidence="2" type="ORF">BVC80_441g45</name>
</gene>
<organism evidence="2 3">
    <name type="scientific">Macleaya cordata</name>
    <name type="common">Five-seeded plume-poppy</name>
    <name type="synonym">Bocconia cordata</name>
    <dbReference type="NCBI Taxonomy" id="56857"/>
    <lineage>
        <taxon>Eukaryota</taxon>
        <taxon>Viridiplantae</taxon>
        <taxon>Streptophyta</taxon>
        <taxon>Embryophyta</taxon>
        <taxon>Tracheophyta</taxon>
        <taxon>Spermatophyta</taxon>
        <taxon>Magnoliopsida</taxon>
        <taxon>Ranunculales</taxon>
        <taxon>Papaveraceae</taxon>
        <taxon>Papaveroideae</taxon>
        <taxon>Macleaya</taxon>
    </lineage>
</organism>
<dbReference type="AlphaFoldDB" id="A0A200Q4A4"/>
<sequence>MTNISQPVEAVRPLQGEEWLLMKTKNGVENIIRITQSLQKGPVTPPRTPSPCSTLPGKGNGGVCPIKAAGLMMNFAGHDNVVHTPPAAIPVVVPDDSGSALVVSESSQTQTQ</sequence>
<dbReference type="EMBL" id="MVGT01003118">
    <property type="protein sequence ID" value="OVA05300.1"/>
    <property type="molecule type" value="Genomic_DNA"/>
</dbReference>
<accession>A0A200Q4A4</accession>
<evidence type="ECO:0000313" key="2">
    <source>
        <dbReference type="EMBL" id="OVA05300.1"/>
    </source>
</evidence>
<protein>
    <submittedName>
        <fullName evidence="2">Uncharacterized protein</fullName>
    </submittedName>
</protein>
<reference evidence="2 3" key="1">
    <citation type="journal article" date="2017" name="Mol. Plant">
        <title>The Genome of Medicinal Plant Macleaya cordata Provides New Insights into Benzylisoquinoline Alkaloids Metabolism.</title>
        <authorList>
            <person name="Liu X."/>
            <person name="Liu Y."/>
            <person name="Huang P."/>
            <person name="Ma Y."/>
            <person name="Qing Z."/>
            <person name="Tang Q."/>
            <person name="Cao H."/>
            <person name="Cheng P."/>
            <person name="Zheng Y."/>
            <person name="Yuan Z."/>
            <person name="Zhou Y."/>
            <person name="Liu J."/>
            <person name="Tang Z."/>
            <person name="Zhuo Y."/>
            <person name="Zhang Y."/>
            <person name="Yu L."/>
            <person name="Huang J."/>
            <person name="Yang P."/>
            <person name="Peng Q."/>
            <person name="Zhang J."/>
            <person name="Jiang W."/>
            <person name="Zhang Z."/>
            <person name="Lin K."/>
            <person name="Ro D.K."/>
            <person name="Chen X."/>
            <person name="Xiong X."/>
            <person name="Shang Y."/>
            <person name="Huang S."/>
            <person name="Zeng J."/>
        </authorList>
    </citation>
    <scope>NUCLEOTIDE SEQUENCE [LARGE SCALE GENOMIC DNA]</scope>
    <source>
        <strain evidence="3">cv. BLH2017</strain>
        <tissue evidence="2">Root</tissue>
    </source>
</reference>
<dbReference type="PANTHER" id="PTHR33592:SF3">
    <property type="entry name" value="TRANSMEMBRANE PROTEIN"/>
    <property type="match status" value="1"/>
</dbReference>
<proteinExistence type="predicted"/>
<evidence type="ECO:0000256" key="1">
    <source>
        <dbReference type="SAM" id="MobiDB-lite"/>
    </source>
</evidence>